<dbReference type="OrthoDB" id="137390at2157"/>
<dbReference type="Pfam" id="PF01594">
    <property type="entry name" value="AI-2E_transport"/>
    <property type="match status" value="1"/>
</dbReference>
<evidence type="ECO:0000313" key="8">
    <source>
        <dbReference type="EMBL" id="CAI49038.1"/>
    </source>
</evidence>
<feature type="compositionally biased region" description="Acidic residues" evidence="6">
    <location>
        <begin position="403"/>
        <end position="414"/>
    </location>
</feature>
<comment type="subcellular location">
    <subcellularLocation>
        <location evidence="1">Membrane</location>
        <topology evidence="1">Multi-pass membrane protein</topology>
    </subcellularLocation>
</comment>
<feature type="region of interest" description="Disordered" evidence="6">
    <location>
        <begin position="344"/>
        <end position="414"/>
    </location>
</feature>
<evidence type="ECO:0000256" key="1">
    <source>
        <dbReference type="ARBA" id="ARBA00004141"/>
    </source>
</evidence>
<name>A0A1U7EVI6_NATPD</name>
<feature type="transmembrane region" description="Helical" evidence="7">
    <location>
        <begin position="269"/>
        <end position="288"/>
    </location>
</feature>
<reference evidence="8 9" key="1">
    <citation type="journal article" date="2005" name="Genome Res.">
        <title>Living with two extremes: conclusions from the genome sequence of Natronomonas pharaonis.</title>
        <authorList>
            <person name="Falb M."/>
            <person name="Pfeiffer F."/>
            <person name="Palm P."/>
            <person name="Rodewald K."/>
            <person name="Hickmann V."/>
            <person name="Tittor J."/>
            <person name="Oesterhelt D."/>
        </authorList>
    </citation>
    <scope>NUCLEOTIDE SEQUENCE [LARGE SCALE GENOMIC DNA]</scope>
    <source>
        <strain evidence="9">ATCC 35678 / DSM 2160 / CIP 103997 / JCM 8858 / NBRC 14720 / NCIMB 2260 / Gabara</strain>
    </source>
</reference>
<comment type="similarity">
    <text evidence="2">Belongs to the autoinducer-2 exporter (AI-2E) (TC 2.A.86) family.</text>
</comment>
<keyword evidence="4 7" id="KW-1133">Transmembrane helix</keyword>
<feature type="transmembrane region" description="Helical" evidence="7">
    <location>
        <begin position="152"/>
        <end position="170"/>
    </location>
</feature>
<evidence type="ECO:0000256" key="4">
    <source>
        <dbReference type="ARBA" id="ARBA00022989"/>
    </source>
</evidence>
<evidence type="ECO:0000256" key="5">
    <source>
        <dbReference type="ARBA" id="ARBA00023136"/>
    </source>
</evidence>
<protein>
    <submittedName>
        <fullName evidence="8">AI-2E family transport protein</fullName>
    </submittedName>
</protein>
<feature type="compositionally biased region" description="Acidic residues" evidence="6">
    <location>
        <begin position="379"/>
        <end position="393"/>
    </location>
</feature>
<dbReference type="EMBL" id="CR936257">
    <property type="protein sequence ID" value="CAI49038.1"/>
    <property type="molecule type" value="Genomic_DNA"/>
</dbReference>
<organism evidence="8 9">
    <name type="scientific">Natronomonas pharaonis (strain ATCC 35678 / DSM 2160 / CIP 103997 / JCM 8858 / NBRC 14720 / NCIMB 2260 / Gabara)</name>
    <name type="common">Halobacterium pharaonis</name>
    <dbReference type="NCBI Taxonomy" id="348780"/>
    <lineage>
        <taxon>Archaea</taxon>
        <taxon>Methanobacteriati</taxon>
        <taxon>Methanobacteriota</taxon>
        <taxon>Stenosarchaea group</taxon>
        <taxon>Halobacteria</taxon>
        <taxon>Halobacteriales</taxon>
        <taxon>Natronomonadaceae</taxon>
        <taxon>Natronomonas</taxon>
    </lineage>
</organism>
<dbReference type="PANTHER" id="PTHR21716">
    <property type="entry name" value="TRANSMEMBRANE PROTEIN"/>
    <property type="match status" value="1"/>
</dbReference>
<feature type="transmembrane region" description="Helical" evidence="7">
    <location>
        <begin position="300"/>
        <end position="326"/>
    </location>
</feature>
<dbReference type="GeneID" id="3701295"/>
<dbReference type="eggNOG" id="arCOG02642">
    <property type="taxonomic scope" value="Archaea"/>
</dbReference>
<evidence type="ECO:0000256" key="7">
    <source>
        <dbReference type="SAM" id="Phobius"/>
    </source>
</evidence>
<feature type="transmembrane region" description="Helical" evidence="7">
    <location>
        <begin position="20"/>
        <end position="50"/>
    </location>
</feature>
<dbReference type="KEGG" id="nph:NP_1894A"/>
<keyword evidence="9" id="KW-1185">Reference proteome</keyword>
<evidence type="ECO:0000256" key="6">
    <source>
        <dbReference type="SAM" id="MobiDB-lite"/>
    </source>
</evidence>
<accession>A0A1U7EVI6</accession>
<dbReference type="RefSeq" id="WP_011322670.1">
    <property type="nucleotide sequence ID" value="NC_007426.1"/>
</dbReference>
<feature type="transmembrane region" description="Helical" evidence="7">
    <location>
        <begin position="232"/>
        <end position="257"/>
    </location>
</feature>
<dbReference type="AlphaFoldDB" id="A0A1U7EVI6"/>
<dbReference type="Proteomes" id="UP000002698">
    <property type="component" value="Chromosome"/>
</dbReference>
<dbReference type="HOGENOM" id="CLU_041771_2_0_2"/>
<sequence>MDDGDDLSEWFSDRLTLTVVTAVSVVLGLLVVIPYLEYVLLGAVLAYVLLPVQRRLEAHVGRLVAAVSISVATVLAFLLPLLTVLAIALREAVAVATALQRGVVDVPGIELWVEETTGFEVDLVNLYSTYEGQIASAIQSIVTRAMRVVGGIPSLLIGLTVTVFVLFALLRDRGKLLAWLYRVLPVDDGVQQELFRELDRLMWASVVGNVAVAAIQAVLLGVALVLLDVPVVVFLTVTTFVLSLLPLVGAFGVWVPVSVYLAVADRPTAAALLVVYGSLVSLSDNYFRPALIGRSGALNPAIIVVGIFGGIVAFGAVGLFIGPVVLGGAKVTLDVFARERAAATGRTAPEWDGDDAVAGSPTDGDAANSGNDGEQGEGAADDADAGGEGDADGEAAASTATDAGDEADDNDDRA</sequence>
<dbReference type="STRING" id="348780.NP_1894A"/>
<feature type="transmembrane region" description="Helical" evidence="7">
    <location>
        <begin position="62"/>
        <end position="89"/>
    </location>
</feature>
<dbReference type="EnsemblBacteria" id="CAI49038">
    <property type="protein sequence ID" value="CAI49038"/>
    <property type="gene ID" value="NP_1894A"/>
</dbReference>
<dbReference type="InterPro" id="IPR002549">
    <property type="entry name" value="AI-2E-like"/>
</dbReference>
<evidence type="ECO:0000256" key="3">
    <source>
        <dbReference type="ARBA" id="ARBA00022692"/>
    </source>
</evidence>
<gene>
    <name evidence="8" type="ordered locus">NP_1894A</name>
</gene>
<keyword evidence="3 7" id="KW-0812">Transmembrane</keyword>
<dbReference type="GO" id="GO:0016020">
    <property type="term" value="C:membrane"/>
    <property type="evidence" value="ECO:0007669"/>
    <property type="project" value="UniProtKB-SubCell"/>
</dbReference>
<keyword evidence="5 7" id="KW-0472">Membrane</keyword>
<dbReference type="PANTHER" id="PTHR21716:SF4">
    <property type="entry name" value="TRANSMEMBRANE PROTEIN 245"/>
    <property type="match status" value="1"/>
</dbReference>
<proteinExistence type="inferred from homology"/>
<evidence type="ECO:0000313" key="9">
    <source>
        <dbReference type="Proteomes" id="UP000002698"/>
    </source>
</evidence>
<evidence type="ECO:0000256" key="2">
    <source>
        <dbReference type="ARBA" id="ARBA00009773"/>
    </source>
</evidence>
<feature type="transmembrane region" description="Helical" evidence="7">
    <location>
        <begin position="201"/>
        <end position="226"/>
    </location>
</feature>